<evidence type="ECO:0000256" key="3">
    <source>
        <dbReference type="ARBA" id="ARBA00022525"/>
    </source>
</evidence>
<keyword evidence="7" id="KW-1185">Reference proteome</keyword>
<dbReference type="GO" id="GO:0005576">
    <property type="term" value="C:extracellular region"/>
    <property type="evidence" value="ECO:0007669"/>
    <property type="project" value="UniProtKB-SubCell"/>
</dbReference>
<organism evidence="7 8">
    <name type="scientific">Syphacia muris</name>
    <dbReference type="NCBI Taxonomy" id="451379"/>
    <lineage>
        <taxon>Eukaryota</taxon>
        <taxon>Metazoa</taxon>
        <taxon>Ecdysozoa</taxon>
        <taxon>Nematoda</taxon>
        <taxon>Chromadorea</taxon>
        <taxon>Rhabditida</taxon>
        <taxon>Spirurina</taxon>
        <taxon>Oxyuridomorpha</taxon>
        <taxon>Oxyuroidea</taxon>
        <taxon>Oxyuridae</taxon>
        <taxon>Syphacia</taxon>
    </lineage>
</organism>
<keyword evidence="5" id="KW-0812">Transmembrane</keyword>
<feature type="chain" id="PRO_5005893584" evidence="6">
    <location>
        <begin position="22"/>
        <end position="476"/>
    </location>
</feature>
<sequence length="476" mass="54257">MPMKLTAWLILLFSVVGYCYSLSTQSVWVKGKLKCGNRDAKNIRVELVDVDLGEFVKFLIPIYLTAPNPDDLLDSGYTNATGEFDLKGSSSEFSDIDPEIRIYHDCNDLGIPCERKWVIRIPKKYIYDGTVAQQPMNVGILNLELELEHEIHHCFESAKNVHFNIRSQRYGLKTRTFLRSQLLFSSATIMLSLALFPLLTLFSYTNSAVKAPQLQFYRVTGKLYCGNSPASNVLVKLMDDDFGNELKLALTRNGFGKGNKDDVMDSVRTDFNGYFNLSGSATESTTIDPQLKIYHDCADKIEPCQRRWKFELPNEYITVEGQSPKILDIGVWNLEALLPDLEAVALGFNQQKELEKSLASYLFICCYSVIGQLLCGESAAYGVRTRLIEYDFGSKAMDEIDADYTDAYGKFDLFGEVVEMTTIEPLFQPCQRRWLFQLPTHYITRGRYPQKTFDIGTWNLEVRQMGERYTCSPIEI</sequence>
<proteinExistence type="inferred from homology"/>
<dbReference type="AlphaFoldDB" id="A0A0N5ASL0"/>
<reference evidence="8" key="1">
    <citation type="submission" date="2017-02" db="UniProtKB">
        <authorList>
            <consortium name="WormBaseParasite"/>
        </authorList>
    </citation>
    <scope>IDENTIFICATION</scope>
</reference>
<name>A0A0N5ASL0_9BILA</name>
<dbReference type="Gene3D" id="2.60.40.3330">
    <property type="match status" value="3"/>
</dbReference>
<comment type="subcellular location">
    <subcellularLocation>
        <location evidence="1">Secreted</location>
    </subcellularLocation>
</comment>
<evidence type="ECO:0000256" key="5">
    <source>
        <dbReference type="SAM" id="Phobius"/>
    </source>
</evidence>
<keyword evidence="3" id="KW-0964">Secreted</keyword>
<accession>A0A0N5ASL0</accession>
<evidence type="ECO:0000313" key="8">
    <source>
        <dbReference type="WBParaSite" id="SMUV_0000778201-mRNA-1"/>
    </source>
</evidence>
<dbReference type="PANTHER" id="PTHR21700">
    <property type="entry name" value="TRANSTHYRETIN-LIKE FAMILY PROTEIN-RELATED"/>
    <property type="match status" value="1"/>
</dbReference>
<evidence type="ECO:0000313" key="7">
    <source>
        <dbReference type="Proteomes" id="UP000046393"/>
    </source>
</evidence>
<dbReference type="Proteomes" id="UP000046393">
    <property type="component" value="Unplaced"/>
</dbReference>
<dbReference type="GO" id="GO:0009986">
    <property type="term" value="C:cell surface"/>
    <property type="evidence" value="ECO:0007669"/>
    <property type="project" value="InterPro"/>
</dbReference>
<feature type="signal peptide" evidence="6">
    <location>
        <begin position="1"/>
        <end position="21"/>
    </location>
</feature>
<evidence type="ECO:0000256" key="6">
    <source>
        <dbReference type="SAM" id="SignalP"/>
    </source>
</evidence>
<keyword evidence="5" id="KW-1133">Transmembrane helix</keyword>
<dbReference type="InterPro" id="IPR038479">
    <property type="entry name" value="Transthyretin-like_sf"/>
</dbReference>
<dbReference type="Pfam" id="PF01060">
    <property type="entry name" value="TTR-52"/>
    <property type="match status" value="3"/>
</dbReference>
<protein>
    <submittedName>
        <fullName evidence="8">Transthyretin-like family protein</fullName>
    </submittedName>
</protein>
<keyword evidence="4 6" id="KW-0732">Signal</keyword>
<dbReference type="InterPro" id="IPR001534">
    <property type="entry name" value="Transthyretin-like"/>
</dbReference>
<keyword evidence="5" id="KW-0472">Membrane</keyword>
<feature type="transmembrane region" description="Helical" evidence="5">
    <location>
        <begin position="182"/>
        <end position="204"/>
    </location>
</feature>
<comment type="similarity">
    <text evidence="2">Belongs to the nematode transthyretin-like family.</text>
</comment>
<evidence type="ECO:0000256" key="1">
    <source>
        <dbReference type="ARBA" id="ARBA00004613"/>
    </source>
</evidence>
<evidence type="ECO:0000256" key="4">
    <source>
        <dbReference type="ARBA" id="ARBA00022729"/>
    </source>
</evidence>
<evidence type="ECO:0000256" key="2">
    <source>
        <dbReference type="ARBA" id="ARBA00010112"/>
    </source>
</evidence>
<dbReference type="WBParaSite" id="SMUV_0000778201-mRNA-1">
    <property type="protein sequence ID" value="SMUV_0000778201-mRNA-1"/>
    <property type="gene ID" value="SMUV_0000778201"/>
</dbReference>